<dbReference type="GO" id="GO:0005788">
    <property type="term" value="C:endoplasmic reticulum lumen"/>
    <property type="evidence" value="ECO:0007669"/>
    <property type="project" value="UniProtKB-SubCell"/>
</dbReference>
<dbReference type="InterPro" id="IPR005123">
    <property type="entry name" value="Oxoglu/Fe-dep_dioxygenase_dom"/>
</dbReference>
<dbReference type="OrthoDB" id="420380at2759"/>
<dbReference type="AlphaFoldDB" id="B4K9H6"/>
<organism evidence="16 17">
    <name type="scientific">Drosophila mojavensis</name>
    <name type="common">Fruit fly</name>
    <dbReference type="NCBI Taxonomy" id="7230"/>
    <lineage>
        <taxon>Eukaryota</taxon>
        <taxon>Metazoa</taxon>
        <taxon>Ecdysozoa</taxon>
        <taxon>Arthropoda</taxon>
        <taxon>Hexapoda</taxon>
        <taxon>Insecta</taxon>
        <taxon>Pterygota</taxon>
        <taxon>Neoptera</taxon>
        <taxon>Endopterygota</taxon>
        <taxon>Diptera</taxon>
        <taxon>Brachycera</taxon>
        <taxon>Muscomorpha</taxon>
        <taxon>Ephydroidea</taxon>
        <taxon>Drosophilidae</taxon>
        <taxon>Drosophila</taxon>
    </lineage>
</organism>
<keyword evidence="11" id="KW-0408">Iron</keyword>
<dbReference type="EC" id="1.14.11.2" evidence="5"/>
<comment type="function">
    <text evidence="2">Catalyzes the post-translational formation of 4-hydroxyproline in -Xaa-Pro-Gly- sequences in collagens and other proteins.</text>
</comment>
<dbReference type="Pfam" id="PF08336">
    <property type="entry name" value="P4Ha_N"/>
    <property type="match status" value="1"/>
</dbReference>
<dbReference type="KEGG" id="dmo:Dmoj_GI10638"/>
<evidence type="ECO:0000256" key="11">
    <source>
        <dbReference type="ARBA" id="ARBA00023004"/>
    </source>
</evidence>
<evidence type="ECO:0000256" key="14">
    <source>
        <dbReference type="SAM" id="SignalP"/>
    </source>
</evidence>
<dbReference type="GO" id="GO:0031418">
    <property type="term" value="F:L-ascorbic acid binding"/>
    <property type="evidence" value="ECO:0007669"/>
    <property type="project" value="UniProtKB-KW"/>
</dbReference>
<dbReference type="Proteomes" id="UP000009192">
    <property type="component" value="Unassembled WGS sequence"/>
</dbReference>
<evidence type="ECO:0000256" key="6">
    <source>
        <dbReference type="ARBA" id="ARBA00022723"/>
    </source>
</evidence>
<dbReference type="GO" id="GO:0005506">
    <property type="term" value="F:iron ion binding"/>
    <property type="evidence" value="ECO:0007669"/>
    <property type="project" value="InterPro"/>
</dbReference>
<dbReference type="SMART" id="SM00702">
    <property type="entry name" value="P4Hc"/>
    <property type="match status" value="1"/>
</dbReference>
<dbReference type="PANTHER" id="PTHR10869:SF244">
    <property type="entry name" value="PROLYL 4-HYDROXYLASE SUBUNIT ALPHA-2"/>
    <property type="match status" value="1"/>
</dbReference>
<dbReference type="Gene3D" id="6.10.140.1460">
    <property type="match status" value="1"/>
</dbReference>
<name>B4K9H6_DROMO</name>
<dbReference type="EMBL" id="CH933806">
    <property type="protein sequence ID" value="EDW16636.1"/>
    <property type="molecule type" value="Genomic_DNA"/>
</dbReference>
<feature type="domain" description="Fe2OG dioxygenase" evidence="15">
    <location>
        <begin position="392"/>
        <end position="494"/>
    </location>
</feature>
<proteinExistence type="inferred from homology"/>
<evidence type="ECO:0000256" key="8">
    <source>
        <dbReference type="ARBA" id="ARBA00022896"/>
    </source>
</evidence>
<sequence length="511" mass="58793">MKSTDWKLFYIAIILLTNGTAASQKAVFTSLEEMVRLVQLEADFIENLSSYADELEAKLKKLKRVIPQMQSRSNEALHQVENYISNPINAFSLLRRMHEDWQEWNVFMETSVGQSQVKFFNKARQELPTTADLYEAYSSMYRLQKAYNLTVKDMSRGILNGKQYDASLNALDTYAIGKYLIKVDRGVAGEWFTETSEWLKQHTLQTPIGDEREKVLHLFAQAILDYKYYSIALTIFDQALLLASNSTDPALLSKRSTIEELSRREVKEKPKAKSKPTDFEIGCRGQYVQQSGLMCTYKSKSPAFLRLAPIKMEVLVLDPLVVIFHDVLSSREIDGLQEIARPHLERSMVVKYRANVQGKHRISAGTWVERKYNNLTWRIERRIADMVDLNLEGSEPFYVINYGIGGQYKAHWDFFGADTVEDNRLATVLFYMNDVEQGGATVFPRLGQTVRAKRGNALFWYNMQHNGTVDDRTLHGGCPILVGSKWIFTQWISDLPNMFHRLCRKQEPNAV</sequence>
<dbReference type="FunFam" id="2.60.120.620:FF:000011">
    <property type="entry name" value="Prolyl alpha subunit"/>
    <property type="match status" value="1"/>
</dbReference>
<dbReference type="InterPro" id="IPR013547">
    <property type="entry name" value="P4H_N"/>
</dbReference>
<evidence type="ECO:0000313" key="17">
    <source>
        <dbReference type="Proteomes" id="UP000009192"/>
    </source>
</evidence>
<dbReference type="SMR" id="B4K9H6"/>
<protein>
    <recommendedName>
        <fullName evidence="5">procollagen-proline 4-dioxygenase</fullName>
        <ecNumber evidence="5">1.14.11.2</ecNumber>
    </recommendedName>
</protein>
<keyword evidence="12" id="KW-0325">Glycoprotein</keyword>
<evidence type="ECO:0000313" key="16">
    <source>
        <dbReference type="EMBL" id="EDW16636.1"/>
    </source>
</evidence>
<evidence type="ECO:0000256" key="9">
    <source>
        <dbReference type="ARBA" id="ARBA00022964"/>
    </source>
</evidence>
<evidence type="ECO:0000256" key="12">
    <source>
        <dbReference type="ARBA" id="ARBA00023180"/>
    </source>
</evidence>
<evidence type="ECO:0000256" key="5">
    <source>
        <dbReference type="ARBA" id="ARBA00012269"/>
    </source>
</evidence>
<evidence type="ECO:0000256" key="1">
    <source>
        <dbReference type="ARBA" id="ARBA00001961"/>
    </source>
</evidence>
<comment type="subcellular location">
    <subcellularLocation>
        <location evidence="3">Endoplasmic reticulum lumen</location>
    </subcellularLocation>
</comment>
<feature type="signal peptide" evidence="14">
    <location>
        <begin position="1"/>
        <end position="22"/>
    </location>
</feature>
<dbReference type="PhylomeDB" id="B4K9H6"/>
<keyword evidence="6" id="KW-0479">Metal-binding</keyword>
<dbReference type="Gene3D" id="1.25.40.10">
    <property type="entry name" value="Tetratricopeptide repeat domain"/>
    <property type="match status" value="1"/>
</dbReference>
<dbReference type="eggNOG" id="KOG1591">
    <property type="taxonomic scope" value="Eukaryota"/>
</dbReference>
<dbReference type="Pfam" id="PF13640">
    <property type="entry name" value="2OG-FeII_Oxy_3"/>
    <property type="match status" value="1"/>
</dbReference>
<keyword evidence="14" id="KW-0732">Signal</keyword>
<dbReference type="InParanoid" id="B4K9H6"/>
<dbReference type="Gene3D" id="2.60.120.620">
    <property type="entry name" value="q2cbj1_9rhob like domain"/>
    <property type="match status" value="1"/>
</dbReference>
<dbReference type="InterPro" id="IPR006620">
    <property type="entry name" value="Pro_4_hyd_alph"/>
</dbReference>
<dbReference type="InterPro" id="IPR011990">
    <property type="entry name" value="TPR-like_helical_dom_sf"/>
</dbReference>
<comment type="similarity">
    <text evidence="4">Belongs to the P4HA family.</text>
</comment>
<dbReference type="HOGENOM" id="CLU_024155_1_1_1"/>
<keyword evidence="17" id="KW-1185">Reference proteome</keyword>
<comment type="cofactor">
    <cofactor evidence="1">
        <name>L-ascorbate</name>
        <dbReference type="ChEBI" id="CHEBI:38290"/>
    </cofactor>
</comment>
<dbReference type="PANTHER" id="PTHR10869">
    <property type="entry name" value="PROLYL 4-HYDROXYLASE ALPHA SUBUNIT"/>
    <property type="match status" value="1"/>
</dbReference>
<gene>
    <name evidence="16" type="primary">Dmoj\GI10638</name>
    <name evidence="16" type="ORF">Dmoj_GI10638</name>
</gene>
<keyword evidence="9" id="KW-0223">Dioxygenase</keyword>
<evidence type="ECO:0000256" key="10">
    <source>
        <dbReference type="ARBA" id="ARBA00023002"/>
    </source>
</evidence>
<feature type="chain" id="PRO_5002813654" description="procollagen-proline 4-dioxygenase" evidence="14">
    <location>
        <begin position="23"/>
        <end position="511"/>
    </location>
</feature>
<evidence type="ECO:0000256" key="3">
    <source>
        <dbReference type="ARBA" id="ARBA00004319"/>
    </source>
</evidence>
<evidence type="ECO:0000256" key="4">
    <source>
        <dbReference type="ARBA" id="ARBA00006511"/>
    </source>
</evidence>
<evidence type="ECO:0000259" key="15">
    <source>
        <dbReference type="PROSITE" id="PS51471"/>
    </source>
</evidence>
<dbReference type="InterPro" id="IPR045054">
    <property type="entry name" value="P4HA-like"/>
</dbReference>
<feature type="coiled-coil region" evidence="13">
    <location>
        <begin position="45"/>
        <end position="72"/>
    </location>
</feature>
<evidence type="ECO:0000256" key="7">
    <source>
        <dbReference type="ARBA" id="ARBA00022824"/>
    </source>
</evidence>
<keyword evidence="13" id="KW-0175">Coiled coil</keyword>
<evidence type="ECO:0000256" key="2">
    <source>
        <dbReference type="ARBA" id="ARBA00002035"/>
    </source>
</evidence>
<dbReference type="PROSITE" id="PS51471">
    <property type="entry name" value="FE2OG_OXY"/>
    <property type="match status" value="1"/>
</dbReference>
<dbReference type="GO" id="GO:0004656">
    <property type="term" value="F:procollagen-proline 4-dioxygenase activity"/>
    <property type="evidence" value="ECO:0007669"/>
    <property type="project" value="UniProtKB-EC"/>
</dbReference>
<evidence type="ECO:0000256" key="13">
    <source>
        <dbReference type="SAM" id="Coils"/>
    </source>
</evidence>
<accession>B4K9H6</accession>
<dbReference type="InterPro" id="IPR044862">
    <property type="entry name" value="Pro_4_hyd_alph_FE2OG_OXY"/>
</dbReference>
<reference evidence="16 17" key="1">
    <citation type="journal article" date="2007" name="Nature">
        <title>Evolution of genes and genomes on the Drosophila phylogeny.</title>
        <authorList>
            <consortium name="Drosophila 12 Genomes Consortium"/>
            <person name="Clark A.G."/>
            <person name="Eisen M.B."/>
            <person name="Smith D.R."/>
            <person name="Bergman C.M."/>
            <person name="Oliver B."/>
            <person name="Markow T.A."/>
            <person name="Kaufman T.C."/>
            <person name="Kellis M."/>
            <person name="Gelbart W."/>
            <person name="Iyer V.N."/>
            <person name="Pollard D.A."/>
            <person name="Sackton T.B."/>
            <person name="Larracuente A.M."/>
            <person name="Singh N.D."/>
            <person name="Abad J.P."/>
            <person name="Abt D.N."/>
            <person name="Adryan B."/>
            <person name="Aguade M."/>
            <person name="Akashi H."/>
            <person name="Anderson W.W."/>
            <person name="Aquadro C.F."/>
            <person name="Ardell D.H."/>
            <person name="Arguello R."/>
            <person name="Artieri C.G."/>
            <person name="Barbash D.A."/>
            <person name="Barker D."/>
            <person name="Barsanti P."/>
            <person name="Batterham P."/>
            <person name="Batzoglou S."/>
            <person name="Begun D."/>
            <person name="Bhutkar A."/>
            <person name="Blanco E."/>
            <person name="Bosak S.A."/>
            <person name="Bradley R.K."/>
            <person name="Brand A.D."/>
            <person name="Brent M.R."/>
            <person name="Brooks A.N."/>
            <person name="Brown R.H."/>
            <person name="Butlin R.K."/>
            <person name="Caggese C."/>
            <person name="Calvi B.R."/>
            <person name="Bernardo de Carvalho A."/>
            <person name="Caspi A."/>
            <person name="Castrezana S."/>
            <person name="Celniker S.E."/>
            <person name="Chang J.L."/>
            <person name="Chapple C."/>
            <person name="Chatterji S."/>
            <person name="Chinwalla A."/>
            <person name="Civetta A."/>
            <person name="Clifton S.W."/>
            <person name="Comeron J.M."/>
            <person name="Costello J.C."/>
            <person name="Coyne J.A."/>
            <person name="Daub J."/>
            <person name="David R.G."/>
            <person name="Delcher A.L."/>
            <person name="Delehaunty K."/>
            <person name="Do C.B."/>
            <person name="Ebling H."/>
            <person name="Edwards K."/>
            <person name="Eickbush T."/>
            <person name="Evans J.D."/>
            <person name="Filipski A."/>
            <person name="Findeiss S."/>
            <person name="Freyhult E."/>
            <person name="Fulton L."/>
            <person name="Fulton R."/>
            <person name="Garcia A.C."/>
            <person name="Gardiner A."/>
            <person name="Garfield D.A."/>
            <person name="Garvin B.E."/>
            <person name="Gibson G."/>
            <person name="Gilbert D."/>
            <person name="Gnerre S."/>
            <person name="Godfrey J."/>
            <person name="Good R."/>
            <person name="Gotea V."/>
            <person name="Gravely B."/>
            <person name="Greenberg A.J."/>
            <person name="Griffiths-Jones S."/>
            <person name="Gross S."/>
            <person name="Guigo R."/>
            <person name="Gustafson E.A."/>
            <person name="Haerty W."/>
            <person name="Hahn M.W."/>
            <person name="Halligan D.L."/>
            <person name="Halpern A.L."/>
            <person name="Halter G.M."/>
            <person name="Han M.V."/>
            <person name="Heger A."/>
            <person name="Hillier L."/>
            <person name="Hinrichs A.S."/>
            <person name="Holmes I."/>
            <person name="Hoskins R.A."/>
            <person name="Hubisz M.J."/>
            <person name="Hultmark D."/>
            <person name="Huntley M.A."/>
            <person name="Jaffe D.B."/>
            <person name="Jagadeeshan S."/>
            <person name="Jeck W.R."/>
            <person name="Johnson J."/>
            <person name="Jones C.D."/>
            <person name="Jordan W.C."/>
            <person name="Karpen G.H."/>
            <person name="Kataoka E."/>
            <person name="Keightley P.D."/>
            <person name="Kheradpour P."/>
            <person name="Kirkness E.F."/>
            <person name="Koerich L.B."/>
            <person name="Kristiansen K."/>
            <person name="Kudrna D."/>
            <person name="Kulathinal R.J."/>
            <person name="Kumar S."/>
            <person name="Kwok R."/>
            <person name="Lander E."/>
            <person name="Langley C.H."/>
            <person name="Lapoint R."/>
            <person name="Lazzaro B.P."/>
            <person name="Lee S.J."/>
            <person name="Levesque L."/>
            <person name="Li R."/>
            <person name="Lin C.F."/>
            <person name="Lin M.F."/>
            <person name="Lindblad-Toh K."/>
            <person name="Llopart A."/>
            <person name="Long M."/>
            <person name="Low L."/>
            <person name="Lozovsky E."/>
            <person name="Lu J."/>
            <person name="Luo M."/>
            <person name="Machado C.A."/>
            <person name="Makalowski W."/>
            <person name="Marzo M."/>
            <person name="Matsuda M."/>
            <person name="Matzkin L."/>
            <person name="McAllister B."/>
            <person name="McBride C.S."/>
            <person name="McKernan B."/>
            <person name="McKernan K."/>
            <person name="Mendez-Lago M."/>
            <person name="Minx P."/>
            <person name="Mollenhauer M.U."/>
            <person name="Montooth K."/>
            <person name="Mount S.M."/>
            <person name="Mu X."/>
            <person name="Myers E."/>
            <person name="Negre B."/>
            <person name="Newfeld S."/>
            <person name="Nielsen R."/>
            <person name="Noor M.A."/>
            <person name="O'Grady P."/>
            <person name="Pachter L."/>
            <person name="Papaceit M."/>
            <person name="Parisi M.J."/>
            <person name="Parisi M."/>
            <person name="Parts L."/>
            <person name="Pedersen J.S."/>
            <person name="Pesole G."/>
            <person name="Phillippy A.M."/>
            <person name="Ponting C.P."/>
            <person name="Pop M."/>
            <person name="Porcelli D."/>
            <person name="Powell J.R."/>
            <person name="Prohaska S."/>
            <person name="Pruitt K."/>
            <person name="Puig M."/>
            <person name="Quesneville H."/>
            <person name="Ram K.R."/>
            <person name="Rand D."/>
            <person name="Rasmussen M.D."/>
            <person name="Reed L.K."/>
            <person name="Reenan R."/>
            <person name="Reily A."/>
            <person name="Remington K.A."/>
            <person name="Rieger T.T."/>
            <person name="Ritchie M.G."/>
            <person name="Robin C."/>
            <person name="Rogers Y.H."/>
            <person name="Rohde C."/>
            <person name="Rozas J."/>
            <person name="Rubenfield M.J."/>
            <person name="Ruiz A."/>
            <person name="Russo S."/>
            <person name="Salzberg S.L."/>
            <person name="Sanchez-Gracia A."/>
            <person name="Saranga D.J."/>
            <person name="Sato H."/>
            <person name="Schaeffer S.W."/>
            <person name="Schatz M.C."/>
            <person name="Schlenke T."/>
            <person name="Schwartz R."/>
            <person name="Segarra C."/>
            <person name="Singh R.S."/>
            <person name="Sirot L."/>
            <person name="Sirota M."/>
            <person name="Sisneros N.B."/>
            <person name="Smith C.D."/>
            <person name="Smith T.F."/>
            <person name="Spieth J."/>
            <person name="Stage D.E."/>
            <person name="Stark A."/>
            <person name="Stephan W."/>
            <person name="Strausberg R.L."/>
            <person name="Strempel S."/>
            <person name="Sturgill D."/>
            <person name="Sutton G."/>
            <person name="Sutton G.G."/>
            <person name="Tao W."/>
            <person name="Teichmann S."/>
            <person name="Tobari Y.N."/>
            <person name="Tomimura Y."/>
            <person name="Tsolas J.M."/>
            <person name="Valente V.L."/>
            <person name="Venter E."/>
            <person name="Venter J.C."/>
            <person name="Vicario S."/>
            <person name="Vieira F.G."/>
            <person name="Vilella A.J."/>
            <person name="Villasante A."/>
            <person name="Walenz B."/>
            <person name="Wang J."/>
            <person name="Wasserman M."/>
            <person name="Watts T."/>
            <person name="Wilson D."/>
            <person name="Wilson R.K."/>
            <person name="Wing R.A."/>
            <person name="Wolfner M.F."/>
            <person name="Wong A."/>
            <person name="Wong G.K."/>
            <person name="Wu C.I."/>
            <person name="Wu G."/>
            <person name="Yamamoto D."/>
            <person name="Yang H.P."/>
            <person name="Yang S.P."/>
            <person name="Yorke J.A."/>
            <person name="Yoshida K."/>
            <person name="Zdobnov E."/>
            <person name="Zhang P."/>
            <person name="Zhang Y."/>
            <person name="Zimin A.V."/>
            <person name="Baldwin J."/>
            <person name="Abdouelleil A."/>
            <person name="Abdulkadir J."/>
            <person name="Abebe A."/>
            <person name="Abera B."/>
            <person name="Abreu J."/>
            <person name="Acer S.C."/>
            <person name="Aftuck L."/>
            <person name="Alexander A."/>
            <person name="An P."/>
            <person name="Anderson E."/>
            <person name="Anderson S."/>
            <person name="Arachi H."/>
            <person name="Azer M."/>
            <person name="Bachantsang P."/>
            <person name="Barry A."/>
            <person name="Bayul T."/>
            <person name="Berlin A."/>
            <person name="Bessette D."/>
            <person name="Bloom T."/>
            <person name="Blye J."/>
            <person name="Boguslavskiy L."/>
            <person name="Bonnet C."/>
            <person name="Boukhgalter B."/>
            <person name="Bourzgui I."/>
            <person name="Brown A."/>
            <person name="Cahill P."/>
            <person name="Channer S."/>
            <person name="Cheshatsang Y."/>
            <person name="Chuda L."/>
            <person name="Citroen M."/>
            <person name="Collymore A."/>
            <person name="Cooke P."/>
            <person name="Costello M."/>
            <person name="D'Aco K."/>
            <person name="Daza R."/>
            <person name="De Haan G."/>
            <person name="DeGray S."/>
            <person name="DeMaso C."/>
            <person name="Dhargay N."/>
            <person name="Dooley K."/>
            <person name="Dooley E."/>
            <person name="Doricent M."/>
            <person name="Dorje P."/>
            <person name="Dorjee K."/>
            <person name="Dupes A."/>
            <person name="Elong R."/>
            <person name="Falk J."/>
            <person name="Farina A."/>
            <person name="Faro S."/>
            <person name="Ferguson D."/>
            <person name="Fisher S."/>
            <person name="Foley C.D."/>
            <person name="Franke A."/>
            <person name="Friedrich D."/>
            <person name="Gadbois L."/>
            <person name="Gearin G."/>
            <person name="Gearin C.R."/>
            <person name="Giannoukos G."/>
            <person name="Goode T."/>
            <person name="Graham J."/>
            <person name="Grandbois E."/>
            <person name="Grewal S."/>
            <person name="Gyaltsen K."/>
            <person name="Hafez N."/>
            <person name="Hagos B."/>
            <person name="Hall J."/>
            <person name="Henson C."/>
            <person name="Hollinger A."/>
            <person name="Honan T."/>
            <person name="Huard M.D."/>
            <person name="Hughes L."/>
            <person name="Hurhula B."/>
            <person name="Husby M.E."/>
            <person name="Kamat A."/>
            <person name="Kanga B."/>
            <person name="Kashin S."/>
            <person name="Khazanovich D."/>
            <person name="Kisner P."/>
            <person name="Lance K."/>
            <person name="Lara M."/>
            <person name="Lee W."/>
            <person name="Lennon N."/>
            <person name="Letendre F."/>
            <person name="LeVine R."/>
            <person name="Lipovsky A."/>
            <person name="Liu X."/>
            <person name="Liu J."/>
            <person name="Liu S."/>
            <person name="Lokyitsang T."/>
            <person name="Lokyitsang Y."/>
            <person name="Lubonja R."/>
            <person name="Lui A."/>
            <person name="MacDonald P."/>
            <person name="Magnisalis V."/>
            <person name="Maru K."/>
            <person name="Matthews C."/>
            <person name="McCusker W."/>
            <person name="McDonough S."/>
            <person name="Mehta T."/>
            <person name="Meldrim J."/>
            <person name="Meneus L."/>
            <person name="Mihai O."/>
            <person name="Mihalev A."/>
            <person name="Mihova T."/>
            <person name="Mittelman R."/>
            <person name="Mlenga V."/>
            <person name="Montmayeur A."/>
            <person name="Mulrain L."/>
            <person name="Navidi A."/>
            <person name="Naylor J."/>
            <person name="Negash T."/>
            <person name="Nguyen T."/>
            <person name="Nguyen N."/>
            <person name="Nicol R."/>
            <person name="Norbu C."/>
            <person name="Norbu N."/>
            <person name="Novod N."/>
            <person name="O'Neill B."/>
            <person name="Osman S."/>
            <person name="Markiewicz E."/>
            <person name="Oyono O.L."/>
            <person name="Patti C."/>
            <person name="Phunkhang P."/>
            <person name="Pierre F."/>
            <person name="Priest M."/>
            <person name="Raghuraman S."/>
            <person name="Rege F."/>
            <person name="Reyes R."/>
            <person name="Rise C."/>
            <person name="Rogov P."/>
            <person name="Ross K."/>
            <person name="Ryan E."/>
            <person name="Settipalli S."/>
            <person name="Shea T."/>
            <person name="Sherpa N."/>
            <person name="Shi L."/>
            <person name="Shih D."/>
            <person name="Sparrow T."/>
            <person name="Spaulding J."/>
            <person name="Stalker J."/>
            <person name="Stange-Thomann N."/>
            <person name="Stavropoulos S."/>
            <person name="Stone C."/>
            <person name="Strader C."/>
            <person name="Tesfaye S."/>
            <person name="Thomson T."/>
            <person name="Thoulutsang Y."/>
            <person name="Thoulutsang D."/>
            <person name="Topham K."/>
            <person name="Topping I."/>
            <person name="Tsamla T."/>
            <person name="Vassiliev H."/>
            <person name="Vo A."/>
            <person name="Wangchuk T."/>
            <person name="Wangdi T."/>
            <person name="Weiand M."/>
            <person name="Wilkinson J."/>
            <person name="Wilson A."/>
            <person name="Yadav S."/>
            <person name="Young G."/>
            <person name="Yu Q."/>
            <person name="Zembek L."/>
            <person name="Zhong D."/>
            <person name="Zimmer A."/>
            <person name="Zwirko Z."/>
            <person name="Jaffe D.B."/>
            <person name="Alvarez P."/>
            <person name="Brockman W."/>
            <person name="Butler J."/>
            <person name="Chin C."/>
            <person name="Gnerre S."/>
            <person name="Grabherr M."/>
            <person name="Kleber M."/>
            <person name="Mauceli E."/>
            <person name="MacCallum I."/>
        </authorList>
    </citation>
    <scope>NUCLEOTIDE SEQUENCE [LARGE SCALE GENOMIC DNA]</scope>
    <source>
        <strain evidence="17">Tucson 15081-1352.22</strain>
    </source>
</reference>
<keyword evidence="8" id="KW-0847">Vitamin C</keyword>
<keyword evidence="10 16" id="KW-0560">Oxidoreductase</keyword>
<dbReference type="OMA" id="YKYYSIA"/>
<keyword evidence="7" id="KW-0256">Endoplasmic reticulum</keyword>